<name>A0A1G1VUS4_9BACT</name>
<dbReference type="Pfam" id="PF00534">
    <property type="entry name" value="Glycos_transf_1"/>
    <property type="match status" value="1"/>
</dbReference>
<dbReference type="AlphaFoldDB" id="A0A1G1VUS4"/>
<gene>
    <name evidence="4" type="ORF">A2784_02930</name>
</gene>
<evidence type="ECO:0000313" key="5">
    <source>
        <dbReference type="Proteomes" id="UP000177324"/>
    </source>
</evidence>
<sequence length="364" mass="41557">MLIGIDGNEANIKERVGSNVYAFELITEITKRDQHNEYIIYLRENRVHDLPKFRAGLNYRILPPKILWTQWRLPLDLYWHQPRPQIFFTPGHYAPRFSSVPTVISILDLAFLKFPQFFKPAVLSQLKNWTKYSIQKASHIFAISEHTKQDIINYYGVDATRITVTYPGIHPRFRQTYSPDQIKVVLTKYHLPTSYLLFVGTRQPRKNLDKLIQAVEQIPNAKLIIVGKTWYQFKKSEIRNPKSEKIITLDYISDEDLPLLMLGSQALVLPSLYEGFGIPVVEAMAVGTPVVVSNVSSLPEVVGDSGVLIDPESVDSIAKGLRSVISLSNQKRVQLIKLAQQRSRQFTWANCARKALEVLNAVTA</sequence>
<keyword evidence="1" id="KW-0808">Transferase</keyword>
<dbReference type="InterPro" id="IPR028098">
    <property type="entry name" value="Glyco_trans_4-like_N"/>
</dbReference>
<feature type="domain" description="Glycosyl transferase family 1" evidence="2">
    <location>
        <begin position="195"/>
        <end position="341"/>
    </location>
</feature>
<dbReference type="PANTHER" id="PTHR46401:SF2">
    <property type="entry name" value="GLYCOSYLTRANSFERASE WBBK-RELATED"/>
    <property type="match status" value="1"/>
</dbReference>
<dbReference type="GO" id="GO:0009103">
    <property type="term" value="P:lipopolysaccharide biosynthetic process"/>
    <property type="evidence" value="ECO:0007669"/>
    <property type="project" value="TreeGrafter"/>
</dbReference>
<evidence type="ECO:0000259" key="3">
    <source>
        <dbReference type="Pfam" id="PF13439"/>
    </source>
</evidence>
<dbReference type="Proteomes" id="UP000177324">
    <property type="component" value="Unassembled WGS sequence"/>
</dbReference>
<evidence type="ECO:0000256" key="1">
    <source>
        <dbReference type="ARBA" id="ARBA00022679"/>
    </source>
</evidence>
<evidence type="ECO:0000313" key="4">
    <source>
        <dbReference type="EMBL" id="OGY19161.1"/>
    </source>
</evidence>
<dbReference type="CDD" id="cd03809">
    <property type="entry name" value="GT4_MtfB-like"/>
    <property type="match status" value="1"/>
</dbReference>
<protein>
    <recommendedName>
        <fullName evidence="6">Glycosyl transferase family 1 domain-containing protein</fullName>
    </recommendedName>
</protein>
<proteinExistence type="predicted"/>
<dbReference type="Pfam" id="PF13439">
    <property type="entry name" value="Glyco_transf_4"/>
    <property type="match status" value="1"/>
</dbReference>
<dbReference type="PANTHER" id="PTHR46401">
    <property type="entry name" value="GLYCOSYLTRANSFERASE WBBK-RELATED"/>
    <property type="match status" value="1"/>
</dbReference>
<evidence type="ECO:0000259" key="2">
    <source>
        <dbReference type="Pfam" id="PF00534"/>
    </source>
</evidence>
<dbReference type="STRING" id="1797589.A2784_02930"/>
<dbReference type="SUPFAM" id="SSF53756">
    <property type="entry name" value="UDP-Glycosyltransferase/glycogen phosphorylase"/>
    <property type="match status" value="1"/>
</dbReference>
<organism evidence="4 5">
    <name type="scientific">Candidatus Chisholmbacteria bacterium RIFCSPHIGHO2_01_FULL_48_12</name>
    <dbReference type="NCBI Taxonomy" id="1797589"/>
    <lineage>
        <taxon>Bacteria</taxon>
        <taxon>Candidatus Chisholmiibacteriota</taxon>
    </lineage>
</organism>
<dbReference type="Gene3D" id="3.40.50.2000">
    <property type="entry name" value="Glycogen Phosphorylase B"/>
    <property type="match status" value="2"/>
</dbReference>
<dbReference type="EMBL" id="MHCH01000003">
    <property type="protein sequence ID" value="OGY19161.1"/>
    <property type="molecule type" value="Genomic_DNA"/>
</dbReference>
<reference evidence="4 5" key="1">
    <citation type="journal article" date="2016" name="Nat. Commun.">
        <title>Thousands of microbial genomes shed light on interconnected biogeochemical processes in an aquifer system.</title>
        <authorList>
            <person name="Anantharaman K."/>
            <person name="Brown C.T."/>
            <person name="Hug L.A."/>
            <person name="Sharon I."/>
            <person name="Castelle C.J."/>
            <person name="Probst A.J."/>
            <person name="Thomas B.C."/>
            <person name="Singh A."/>
            <person name="Wilkins M.J."/>
            <person name="Karaoz U."/>
            <person name="Brodie E.L."/>
            <person name="Williams K.H."/>
            <person name="Hubbard S.S."/>
            <person name="Banfield J.F."/>
        </authorList>
    </citation>
    <scope>NUCLEOTIDE SEQUENCE [LARGE SCALE GENOMIC DNA]</scope>
</reference>
<dbReference type="InterPro" id="IPR001296">
    <property type="entry name" value="Glyco_trans_1"/>
</dbReference>
<evidence type="ECO:0008006" key="6">
    <source>
        <dbReference type="Google" id="ProtNLM"/>
    </source>
</evidence>
<feature type="domain" description="Glycosyltransferase subfamily 4-like N-terminal" evidence="3">
    <location>
        <begin position="17"/>
        <end position="171"/>
    </location>
</feature>
<dbReference type="GO" id="GO:0016757">
    <property type="term" value="F:glycosyltransferase activity"/>
    <property type="evidence" value="ECO:0007669"/>
    <property type="project" value="InterPro"/>
</dbReference>
<accession>A0A1G1VUS4</accession>
<comment type="caution">
    <text evidence="4">The sequence shown here is derived from an EMBL/GenBank/DDBJ whole genome shotgun (WGS) entry which is preliminary data.</text>
</comment>